<reference evidence="1" key="1">
    <citation type="submission" date="2015-11" db="EMBL/GenBank/DDBJ databases">
        <title>De novo transcriptome assembly of four potential Pierce s Disease insect vectors from Arizona vineyards.</title>
        <authorList>
            <person name="Tassone E.E."/>
        </authorList>
    </citation>
    <scope>NUCLEOTIDE SEQUENCE</scope>
</reference>
<dbReference type="SUPFAM" id="SSF53335">
    <property type="entry name" value="S-adenosyl-L-methionine-dependent methyltransferases"/>
    <property type="match status" value="1"/>
</dbReference>
<dbReference type="EMBL" id="GEBQ01012408">
    <property type="protein sequence ID" value="JAT27569.1"/>
    <property type="molecule type" value="Transcribed_RNA"/>
</dbReference>
<sequence>KNQLQFSLRGTFVEDCRRFRMQKGDIYEEFNEKSAKYRELSEVLTKNAHMLTWGEGERVVDVGCGPGDVTTQVIKPWLRADYSLLLGLDISPKMTQHGMTHHVDDRVTFETLDIGSDISHFLESDLYGGGFNKIISFYVMNWVKDLLKGVSNLFRLLKPGGQALLMFPVNRNFQKTYRIISDKEPWRQYFKNITRTISPYLSGEDPCGEFQELLKESGFEIVKCETHHKHDVFESVGVLKELIESLDQYIICVPLELKAKYLDDCVQVMREMKALEIDNGKALVNVTKIVSVIRKPLV</sequence>
<dbReference type="PANTHER" id="PTHR43861">
    <property type="entry name" value="TRANS-ACONITATE 2-METHYLTRANSFERASE-RELATED"/>
    <property type="match status" value="1"/>
</dbReference>
<protein>
    <recommendedName>
        <fullName evidence="2">Methyltransferase domain-containing protein</fullName>
    </recommendedName>
</protein>
<proteinExistence type="predicted"/>
<dbReference type="Pfam" id="PF13489">
    <property type="entry name" value="Methyltransf_23"/>
    <property type="match status" value="1"/>
</dbReference>
<evidence type="ECO:0000313" key="1">
    <source>
        <dbReference type="EMBL" id="JAT27569.1"/>
    </source>
</evidence>
<accession>A0A1B6LV79</accession>
<gene>
    <name evidence="1" type="ORF">g.19180</name>
</gene>
<dbReference type="AlphaFoldDB" id="A0A1B6LV79"/>
<dbReference type="Gene3D" id="3.40.50.150">
    <property type="entry name" value="Vaccinia Virus protein VP39"/>
    <property type="match status" value="1"/>
</dbReference>
<dbReference type="CDD" id="cd02440">
    <property type="entry name" value="AdoMet_MTases"/>
    <property type="match status" value="1"/>
</dbReference>
<dbReference type="InterPro" id="IPR029063">
    <property type="entry name" value="SAM-dependent_MTases_sf"/>
</dbReference>
<dbReference type="PANTHER" id="PTHR43861:SF1">
    <property type="entry name" value="TRANS-ACONITATE 2-METHYLTRANSFERASE"/>
    <property type="match status" value="1"/>
</dbReference>
<evidence type="ECO:0008006" key="2">
    <source>
        <dbReference type="Google" id="ProtNLM"/>
    </source>
</evidence>
<organism evidence="1">
    <name type="scientific">Graphocephala atropunctata</name>
    <dbReference type="NCBI Taxonomy" id="36148"/>
    <lineage>
        <taxon>Eukaryota</taxon>
        <taxon>Metazoa</taxon>
        <taxon>Ecdysozoa</taxon>
        <taxon>Arthropoda</taxon>
        <taxon>Hexapoda</taxon>
        <taxon>Insecta</taxon>
        <taxon>Pterygota</taxon>
        <taxon>Neoptera</taxon>
        <taxon>Paraneoptera</taxon>
        <taxon>Hemiptera</taxon>
        <taxon>Auchenorrhyncha</taxon>
        <taxon>Membracoidea</taxon>
        <taxon>Cicadellidae</taxon>
        <taxon>Cicadellinae</taxon>
        <taxon>Cicadellini</taxon>
        <taxon>Graphocephala</taxon>
    </lineage>
</organism>
<feature type="non-terminal residue" evidence="1">
    <location>
        <position position="1"/>
    </location>
</feature>
<name>A0A1B6LV79_9HEMI</name>